<dbReference type="GO" id="GO:0000155">
    <property type="term" value="F:phosphorelay sensor kinase activity"/>
    <property type="evidence" value="ECO:0007669"/>
    <property type="project" value="InterPro"/>
</dbReference>
<dbReference type="CDD" id="cd00082">
    <property type="entry name" value="HisKA"/>
    <property type="match status" value="1"/>
</dbReference>
<evidence type="ECO:0000256" key="1">
    <source>
        <dbReference type="ARBA" id="ARBA00000085"/>
    </source>
</evidence>
<dbReference type="SMART" id="SM00388">
    <property type="entry name" value="HisKA"/>
    <property type="match status" value="1"/>
</dbReference>
<evidence type="ECO:0000256" key="2">
    <source>
        <dbReference type="ARBA" id="ARBA00012438"/>
    </source>
</evidence>
<name>A0A084EFF8_SPHYA</name>
<comment type="caution">
    <text evidence="4">The sequence shown here is derived from an EMBL/GenBank/DDBJ whole genome shotgun (WGS) entry which is preliminary data.</text>
</comment>
<comment type="catalytic activity">
    <reaction evidence="1">
        <text>ATP + protein L-histidine = ADP + protein N-phospho-L-histidine.</text>
        <dbReference type="EC" id="2.7.13.3"/>
    </reaction>
</comment>
<dbReference type="Gene3D" id="3.30.565.10">
    <property type="entry name" value="Histidine kinase-like ATPase, C-terminal domain"/>
    <property type="match status" value="1"/>
</dbReference>
<dbReference type="Gene3D" id="1.10.287.130">
    <property type="match status" value="1"/>
</dbReference>
<evidence type="ECO:0000313" key="5">
    <source>
        <dbReference type="Proteomes" id="UP000028534"/>
    </source>
</evidence>
<evidence type="ECO:0000259" key="3">
    <source>
        <dbReference type="SMART" id="SM00388"/>
    </source>
</evidence>
<gene>
    <name evidence="4" type="ORF">CP98_03926</name>
</gene>
<dbReference type="EC" id="2.7.13.3" evidence="2"/>
<organism evidence="4 5">
    <name type="scientific">Sphingobium yanoikuyae</name>
    <name type="common">Sphingomonas yanoikuyae</name>
    <dbReference type="NCBI Taxonomy" id="13690"/>
    <lineage>
        <taxon>Bacteria</taxon>
        <taxon>Pseudomonadati</taxon>
        <taxon>Pseudomonadota</taxon>
        <taxon>Alphaproteobacteria</taxon>
        <taxon>Sphingomonadales</taxon>
        <taxon>Sphingomonadaceae</taxon>
        <taxon>Sphingobium</taxon>
    </lineage>
</organism>
<dbReference type="PATRIC" id="fig|13690.10.peg.4032"/>
<dbReference type="Proteomes" id="UP000028534">
    <property type="component" value="Unassembled WGS sequence"/>
</dbReference>
<feature type="domain" description="Signal transduction histidine kinase dimerisation/phosphoacceptor" evidence="3">
    <location>
        <begin position="355"/>
        <end position="423"/>
    </location>
</feature>
<protein>
    <recommendedName>
        <fullName evidence="2">histidine kinase</fullName>
        <ecNumber evidence="2">2.7.13.3</ecNumber>
    </recommendedName>
</protein>
<keyword evidence="4" id="KW-0418">Kinase</keyword>
<evidence type="ECO:0000313" key="4">
    <source>
        <dbReference type="EMBL" id="KEZ16700.1"/>
    </source>
</evidence>
<dbReference type="SUPFAM" id="SSF47384">
    <property type="entry name" value="Homodimeric domain of signal transducing histidine kinase"/>
    <property type="match status" value="1"/>
</dbReference>
<dbReference type="eggNOG" id="COG2205">
    <property type="taxonomic scope" value="Bacteria"/>
</dbReference>
<accession>A0A084EFF8</accession>
<sequence>MPPVTARIWGLWLRFNDIMQTVLAADDRSGVGAVTLWRQCVDLLAQHDRYDRPPMDAPDREALLGRLAQLRPQLSEMQRIATVVELGGRLRSASLIRFFAGDRPAIAGAAMARARLSDALWAALLPHLSPTARGVLRGRRDIGPETRQGLEAFGPTDLVLTSGTSVRETDMLLTADMALAPEPVVEPEVAPQPVAEPGPDQIRNLVDRIARFTSTRRPPEEAPPQDIIVAPVTQPALRAEQPHFFAFETDSTGVLVWVDQGPRAALVGLSLGEIALEGASGPDGHVAGAFQRRSGFQNGRFTIIGGMMAGEWRLSATPFFDPRSGRFQGYRGQARRPYLHEVATTPSGPVTIAGLSADSLRQLVHELRTPLNAILGFAEIIEQELFGPAGVEYREMAGNIAVDARHLLAAFDDLDLAAKVSRGDGIGAPQTIDPALLVMQVAARFRDQDGRAVTPIDIAVSQDLPQISIDPVQGERMVQHLLRTLISVAPEGEAVTGACWFQPDGASGKVVLAIDRPSTLSGMDEAHLLDPGYTPEGDWADGPLLGLGFSLRLIRSLAAGCGGSLDVGPDRFLLRIPVDGMEEDVVGNG</sequence>
<proteinExistence type="predicted"/>
<dbReference type="InterPro" id="IPR036097">
    <property type="entry name" value="HisK_dim/P_sf"/>
</dbReference>
<dbReference type="AlphaFoldDB" id="A0A084EFF8"/>
<dbReference type="STRING" id="13690.AX777_14690"/>
<dbReference type="InterPro" id="IPR036890">
    <property type="entry name" value="HATPase_C_sf"/>
</dbReference>
<dbReference type="InterPro" id="IPR003661">
    <property type="entry name" value="HisK_dim/P_dom"/>
</dbReference>
<reference evidence="4 5" key="1">
    <citation type="submission" date="2014-03" db="EMBL/GenBank/DDBJ databases">
        <title>Genome sequence of Sphingobium yanoikuyae B1.</title>
        <authorList>
            <person name="Gan H.M."/>
            <person name="Gan H.Y."/>
            <person name="Savka M.A."/>
        </authorList>
    </citation>
    <scope>NUCLEOTIDE SEQUENCE [LARGE SCALE GENOMIC DNA]</scope>
    <source>
        <strain evidence="4 5">B1</strain>
    </source>
</reference>
<dbReference type="Pfam" id="PF00512">
    <property type="entry name" value="HisKA"/>
    <property type="match status" value="1"/>
</dbReference>
<keyword evidence="4" id="KW-0808">Transferase</keyword>
<dbReference type="EMBL" id="JGVR01000027">
    <property type="protein sequence ID" value="KEZ16700.1"/>
    <property type="molecule type" value="Genomic_DNA"/>
</dbReference>